<dbReference type="GO" id="GO:0003824">
    <property type="term" value="F:catalytic activity"/>
    <property type="evidence" value="ECO:0007669"/>
    <property type="project" value="InterPro"/>
</dbReference>
<dbReference type="PANTHER" id="PTHR11895:SF7">
    <property type="entry name" value="GLUTAMYL-TRNA(GLN) AMIDOTRANSFERASE SUBUNIT A, MITOCHONDRIAL"/>
    <property type="match status" value="1"/>
</dbReference>
<dbReference type="Gene3D" id="3.90.1300.10">
    <property type="entry name" value="Amidase signature (AS) domain"/>
    <property type="match status" value="1"/>
</dbReference>
<dbReference type="PANTHER" id="PTHR11895">
    <property type="entry name" value="TRANSAMIDASE"/>
    <property type="match status" value="1"/>
</dbReference>
<evidence type="ECO:0000259" key="2">
    <source>
        <dbReference type="Pfam" id="PF01425"/>
    </source>
</evidence>
<organism evidence="3 4">
    <name type="scientific">Homoserinimonas aerilata</name>
    <dbReference type="NCBI Taxonomy" id="1162970"/>
    <lineage>
        <taxon>Bacteria</taxon>
        <taxon>Bacillati</taxon>
        <taxon>Actinomycetota</taxon>
        <taxon>Actinomycetes</taxon>
        <taxon>Micrococcales</taxon>
        <taxon>Microbacteriaceae</taxon>
        <taxon>Homoserinimonas</taxon>
    </lineage>
</organism>
<dbReference type="NCBIfam" id="NF005687">
    <property type="entry name" value="PRK07487.1"/>
    <property type="match status" value="1"/>
</dbReference>
<dbReference type="InterPro" id="IPR020556">
    <property type="entry name" value="Amidase_CS"/>
</dbReference>
<dbReference type="InterPro" id="IPR023631">
    <property type="entry name" value="Amidase_dom"/>
</dbReference>
<dbReference type="SUPFAM" id="SSF75304">
    <property type="entry name" value="Amidase signature (AS) enzymes"/>
    <property type="match status" value="1"/>
</dbReference>
<dbReference type="InterPro" id="IPR036928">
    <property type="entry name" value="AS_sf"/>
</dbReference>
<proteinExistence type="inferred from homology"/>
<gene>
    <name evidence="3" type="ORF">FB562_2180</name>
</gene>
<dbReference type="RefSeq" id="WP_221625408.1">
    <property type="nucleotide sequence ID" value="NZ_VFOM01000002.1"/>
</dbReference>
<evidence type="ECO:0000313" key="3">
    <source>
        <dbReference type="EMBL" id="TQL46656.1"/>
    </source>
</evidence>
<evidence type="ECO:0000313" key="4">
    <source>
        <dbReference type="Proteomes" id="UP000317998"/>
    </source>
</evidence>
<dbReference type="EMBL" id="VFOM01000002">
    <property type="protein sequence ID" value="TQL46656.1"/>
    <property type="molecule type" value="Genomic_DNA"/>
</dbReference>
<dbReference type="Pfam" id="PF01425">
    <property type="entry name" value="Amidase"/>
    <property type="match status" value="1"/>
</dbReference>
<comment type="caution">
    <text evidence="3">The sequence shown here is derived from an EMBL/GenBank/DDBJ whole genome shotgun (WGS) entry which is preliminary data.</text>
</comment>
<accession>A0A542YEY7</accession>
<protein>
    <submittedName>
        <fullName evidence="3">Amidase</fullName>
    </submittedName>
</protein>
<comment type="similarity">
    <text evidence="1">Belongs to the amidase family.</text>
</comment>
<dbReference type="PROSITE" id="PS00571">
    <property type="entry name" value="AMIDASES"/>
    <property type="match status" value="1"/>
</dbReference>
<name>A0A542YEY7_9MICO</name>
<reference evidence="3 4" key="1">
    <citation type="submission" date="2019-06" db="EMBL/GenBank/DDBJ databases">
        <title>Sequencing the genomes of 1000 actinobacteria strains.</title>
        <authorList>
            <person name="Klenk H.-P."/>
        </authorList>
    </citation>
    <scope>NUCLEOTIDE SEQUENCE [LARGE SCALE GENOMIC DNA]</scope>
    <source>
        <strain evidence="3 4">DSM 26477</strain>
    </source>
</reference>
<dbReference type="InterPro" id="IPR000120">
    <property type="entry name" value="Amidase"/>
</dbReference>
<evidence type="ECO:0000256" key="1">
    <source>
        <dbReference type="ARBA" id="ARBA00009199"/>
    </source>
</evidence>
<feature type="domain" description="Amidase" evidence="2">
    <location>
        <begin position="26"/>
        <end position="453"/>
    </location>
</feature>
<keyword evidence="4" id="KW-1185">Reference proteome</keyword>
<dbReference type="AlphaFoldDB" id="A0A542YEY7"/>
<sequence length="472" mass="50330">MTDEIWSWTATRTAEAIRSGSITSREATESVLSRIGDVNPHINAIVEVSGAEALEMADAADLRQRAGEPLGPLHGLPVTTKINTDIAGHATTNSVPEFANDVVTEDHPAIENLRDAGAVFVGRSNTPSFSIRWFTDNDLHGRTLNPWDASRTPGGSSGGAAAAVASGMGFIAHGNDIGGSIRYPAASCGVVGLRPTPGRVPDWPTPRLGAPLLGTQHMQVQGPLARSVDDVALAFSAMARWHPKDPFAVPVPLQGEPLDGPIRVGVVRSVGVVDLNPAVDIAISQAVASLTDAGYLVEEVDLSLFADAWLLWWQVVQGVEFEGLGKLIEQYGDAAIRKSADNQFAAMHRIVSGFELSDYVGGYAQRAALVRELQLVLQQYPILVLPISAEQTFEIDADVRGVDRMEQLVKAQWPMMSVAALSVPALSVPVTVVNGLPTSVQLVGRRFREDTLLAAGREIESRASVSTPIDPR</sequence>
<dbReference type="Proteomes" id="UP000317998">
    <property type="component" value="Unassembled WGS sequence"/>
</dbReference>